<gene>
    <name evidence="1" type="ORF">F511_20558</name>
</gene>
<dbReference type="Proteomes" id="UP000250235">
    <property type="component" value="Unassembled WGS sequence"/>
</dbReference>
<evidence type="ECO:0000313" key="1">
    <source>
        <dbReference type="EMBL" id="KZV51641.1"/>
    </source>
</evidence>
<keyword evidence="2" id="KW-1185">Reference proteome</keyword>
<name>A0A2Z7CXB4_9LAMI</name>
<dbReference type="EMBL" id="KQ991590">
    <property type="protein sequence ID" value="KZV51641.1"/>
    <property type="molecule type" value="Genomic_DNA"/>
</dbReference>
<dbReference type="AlphaFoldDB" id="A0A2Z7CXB4"/>
<proteinExistence type="predicted"/>
<evidence type="ECO:0000313" key="2">
    <source>
        <dbReference type="Proteomes" id="UP000250235"/>
    </source>
</evidence>
<sequence>MASAYISNALQINFYSVLGIQDNDGMLNMFKALEDSGLRGFLGCPSVLYEQELEQFFDTAIVQDGDITCAVLGKYVEISESRFAGVFNLPTDGLTDLSEVPNHLVMQTRNVSARLVKIKWSKILFDVLKEMADRTIKRAKGFAAQICVLLEGNPAITLGKAKTFPPFKIISEKTVNTYVATNKTIDSRGDADEHVVAKVKIINKKVVSKKRPAVASDAPAVKKKRTKSGKDAQNEEALALTTVAQEAVPLQIIAPSSVVPAETESAIEKVAEEQRVETAVDQIIAQIISETSDMETDERDPIWLLSLLEQPSPSNEETSVTQLDSLVDPPLGTDAPVDQISLPTAPTTDAAESFTTIRASISRIFLITRKILGDLAFQSLIKSVRQESQNQADITSIELKSIQAQNVVLMTDLADTRKEVQELKAAFSNDILDFPVARSIHLMIEIEVFLVGLMEETEEEEVNGQGSNTTAVVDLTREMLIIV</sequence>
<organism evidence="1 2">
    <name type="scientific">Dorcoceras hygrometricum</name>
    <dbReference type="NCBI Taxonomy" id="472368"/>
    <lineage>
        <taxon>Eukaryota</taxon>
        <taxon>Viridiplantae</taxon>
        <taxon>Streptophyta</taxon>
        <taxon>Embryophyta</taxon>
        <taxon>Tracheophyta</taxon>
        <taxon>Spermatophyta</taxon>
        <taxon>Magnoliopsida</taxon>
        <taxon>eudicotyledons</taxon>
        <taxon>Gunneridae</taxon>
        <taxon>Pentapetalae</taxon>
        <taxon>asterids</taxon>
        <taxon>lamiids</taxon>
        <taxon>Lamiales</taxon>
        <taxon>Gesneriaceae</taxon>
        <taxon>Didymocarpoideae</taxon>
        <taxon>Trichosporeae</taxon>
        <taxon>Loxocarpinae</taxon>
        <taxon>Dorcoceras</taxon>
    </lineage>
</organism>
<evidence type="ECO:0008006" key="3">
    <source>
        <dbReference type="Google" id="ProtNLM"/>
    </source>
</evidence>
<reference evidence="1 2" key="1">
    <citation type="journal article" date="2015" name="Proc. Natl. Acad. Sci. U.S.A.">
        <title>The resurrection genome of Boea hygrometrica: A blueprint for survival of dehydration.</title>
        <authorList>
            <person name="Xiao L."/>
            <person name="Yang G."/>
            <person name="Zhang L."/>
            <person name="Yang X."/>
            <person name="Zhao S."/>
            <person name="Ji Z."/>
            <person name="Zhou Q."/>
            <person name="Hu M."/>
            <person name="Wang Y."/>
            <person name="Chen M."/>
            <person name="Xu Y."/>
            <person name="Jin H."/>
            <person name="Xiao X."/>
            <person name="Hu G."/>
            <person name="Bao F."/>
            <person name="Hu Y."/>
            <person name="Wan P."/>
            <person name="Li L."/>
            <person name="Deng X."/>
            <person name="Kuang T."/>
            <person name="Xiang C."/>
            <person name="Zhu J.K."/>
            <person name="Oliver M.J."/>
            <person name="He Y."/>
        </authorList>
    </citation>
    <scope>NUCLEOTIDE SEQUENCE [LARGE SCALE GENOMIC DNA]</scope>
    <source>
        <strain evidence="2">cv. XS01</strain>
    </source>
</reference>
<protein>
    <recommendedName>
        <fullName evidence="3">Dystroglycan-like</fullName>
    </recommendedName>
</protein>
<accession>A0A2Z7CXB4</accession>